<evidence type="ECO:0000256" key="1">
    <source>
        <dbReference type="SAM" id="MobiDB-lite"/>
    </source>
</evidence>
<accession>A0A2G5TPZ6</accession>
<organism evidence="2 3">
    <name type="scientific">Caenorhabditis nigoni</name>
    <dbReference type="NCBI Taxonomy" id="1611254"/>
    <lineage>
        <taxon>Eukaryota</taxon>
        <taxon>Metazoa</taxon>
        <taxon>Ecdysozoa</taxon>
        <taxon>Nematoda</taxon>
        <taxon>Chromadorea</taxon>
        <taxon>Rhabditida</taxon>
        <taxon>Rhabditina</taxon>
        <taxon>Rhabditomorpha</taxon>
        <taxon>Rhabditoidea</taxon>
        <taxon>Rhabditidae</taxon>
        <taxon>Peloderinae</taxon>
        <taxon>Caenorhabditis</taxon>
    </lineage>
</organism>
<gene>
    <name evidence="2" type="primary">Cnig_chr_V.g20967</name>
    <name evidence="2" type="ORF">B9Z55_020967</name>
</gene>
<dbReference type="OrthoDB" id="5907147at2759"/>
<evidence type="ECO:0000313" key="3">
    <source>
        <dbReference type="Proteomes" id="UP000230233"/>
    </source>
</evidence>
<dbReference type="EMBL" id="PDUG01000005">
    <property type="protein sequence ID" value="PIC29367.1"/>
    <property type="molecule type" value="Genomic_DNA"/>
</dbReference>
<keyword evidence="3" id="KW-1185">Reference proteome</keyword>
<dbReference type="AlphaFoldDB" id="A0A2G5TPZ6"/>
<protein>
    <submittedName>
        <fullName evidence="2">Uncharacterized protein</fullName>
    </submittedName>
</protein>
<evidence type="ECO:0000313" key="2">
    <source>
        <dbReference type="EMBL" id="PIC29367.1"/>
    </source>
</evidence>
<comment type="caution">
    <text evidence="2">The sequence shown here is derived from an EMBL/GenBank/DDBJ whole genome shotgun (WGS) entry which is preliminary data.</text>
</comment>
<feature type="compositionally biased region" description="Acidic residues" evidence="1">
    <location>
        <begin position="73"/>
        <end position="102"/>
    </location>
</feature>
<sequence length="110" mass="12677">MNCRYYIPQMSNRRPFSELNEYSIPDLERRIIVAALHNELDLADFLNELEPLVEEVDLNDGGDALLEVMSDSNDSDSLELEQDEGEQQQEEQEDVDDQEEAEKENGEPIC</sequence>
<feature type="region of interest" description="Disordered" evidence="1">
    <location>
        <begin position="66"/>
        <end position="110"/>
    </location>
</feature>
<name>A0A2G5TPZ6_9PELO</name>
<proteinExistence type="predicted"/>
<dbReference type="Proteomes" id="UP000230233">
    <property type="component" value="Chromosome V"/>
</dbReference>
<reference evidence="3" key="1">
    <citation type="submission" date="2017-10" db="EMBL/GenBank/DDBJ databases">
        <title>Rapid genome shrinkage in a self-fertile nematode reveals novel sperm competition proteins.</title>
        <authorList>
            <person name="Yin D."/>
            <person name="Schwarz E.M."/>
            <person name="Thomas C.G."/>
            <person name="Felde R.L."/>
            <person name="Korf I.F."/>
            <person name="Cutter A.D."/>
            <person name="Schartner C.M."/>
            <person name="Ralston E.J."/>
            <person name="Meyer B.J."/>
            <person name="Haag E.S."/>
        </authorList>
    </citation>
    <scope>NUCLEOTIDE SEQUENCE [LARGE SCALE GENOMIC DNA]</scope>
    <source>
        <strain evidence="3">JU1422</strain>
    </source>
</reference>